<evidence type="ECO:0000313" key="1">
    <source>
        <dbReference type="EMBL" id="GAA0171067.1"/>
    </source>
</evidence>
<gene>
    <name evidence="1" type="ORF">LIER_25190</name>
</gene>
<dbReference type="AlphaFoldDB" id="A0AAV3R3P8"/>
<sequence length="90" mass="9703">MGSTLLIRYWYPSSSVEQLSPKGHPLAAVRLPWHPGEGPGPLHLVQWPRDNFVVLLPARSTFTQGECGCTIPPDRRLTGSGMSAGTSSCS</sequence>
<dbReference type="EMBL" id="BAABME010007512">
    <property type="protein sequence ID" value="GAA0171067.1"/>
    <property type="molecule type" value="Genomic_DNA"/>
</dbReference>
<dbReference type="Proteomes" id="UP001454036">
    <property type="component" value="Unassembled WGS sequence"/>
</dbReference>
<reference evidence="1 2" key="1">
    <citation type="submission" date="2024-01" db="EMBL/GenBank/DDBJ databases">
        <title>The complete chloroplast genome sequence of Lithospermum erythrorhizon: insights into the phylogenetic relationship among Boraginaceae species and the maternal lineages of purple gromwells.</title>
        <authorList>
            <person name="Okada T."/>
            <person name="Watanabe K."/>
        </authorList>
    </citation>
    <scope>NUCLEOTIDE SEQUENCE [LARGE SCALE GENOMIC DNA]</scope>
</reference>
<evidence type="ECO:0000313" key="2">
    <source>
        <dbReference type="Proteomes" id="UP001454036"/>
    </source>
</evidence>
<protein>
    <submittedName>
        <fullName evidence="1">Uncharacterized protein</fullName>
    </submittedName>
</protein>
<accession>A0AAV3R3P8</accession>
<name>A0AAV3R3P8_LITER</name>
<keyword evidence="2" id="KW-1185">Reference proteome</keyword>
<organism evidence="1 2">
    <name type="scientific">Lithospermum erythrorhizon</name>
    <name type="common">Purple gromwell</name>
    <name type="synonym">Lithospermum officinale var. erythrorhizon</name>
    <dbReference type="NCBI Taxonomy" id="34254"/>
    <lineage>
        <taxon>Eukaryota</taxon>
        <taxon>Viridiplantae</taxon>
        <taxon>Streptophyta</taxon>
        <taxon>Embryophyta</taxon>
        <taxon>Tracheophyta</taxon>
        <taxon>Spermatophyta</taxon>
        <taxon>Magnoliopsida</taxon>
        <taxon>eudicotyledons</taxon>
        <taxon>Gunneridae</taxon>
        <taxon>Pentapetalae</taxon>
        <taxon>asterids</taxon>
        <taxon>lamiids</taxon>
        <taxon>Boraginales</taxon>
        <taxon>Boraginaceae</taxon>
        <taxon>Boraginoideae</taxon>
        <taxon>Lithospermeae</taxon>
        <taxon>Lithospermum</taxon>
    </lineage>
</organism>
<proteinExistence type="predicted"/>
<comment type="caution">
    <text evidence="1">The sequence shown here is derived from an EMBL/GenBank/DDBJ whole genome shotgun (WGS) entry which is preliminary data.</text>
</comment>